<dbReference type="PANTHER" id="PTHR43448:SF2">
    <property type="entry name" value="PROTOHEME IX FARNESYLTRANSFERASE, MITOCHONDRIAL"/>
    <property type="match status" value="1"/>
</dbReference>
<dbReference type="RefSeq" id="WP_082625588.1">
    <property type="nucleotide sequence ID" value="NZ_CABKVG010000008.1"/>
</dbReference>
<keyword evidence="11" id="KW-1185">Reference proteome</keyword>
<keyword evidence="3 9" id="KW-0808">Transferase</keyword>
<comment type="function">
    <text evidence="9">Converts heme B (protoheme IX) to heme O by substitution of the vinyl group on carbon 2 of heme B porphyrin ring with a hydroxyethyl farnesyl side group.</text>
</comment>
<organism evidence="10 11">
    <name type="scientific">Vitreoscilla massiliensis</name>
    <dbReference type="NCBI Taxonomy" id="1689272"/>
    <lineage>
        <taxon>Bacteria</taxon>
        <taxon>Pseudomonadati</taxon>
        <taxon>Pseudomonadota</taxon>
        <taxon>Betaproteobacteria</taxon>
        <taxon>Neisseriales</taxon>
        <taxon>Neisseriaceae</taxon>
        <taxon>Vitreoscilla</taxon>
    </lineage>
</organism>
<dbReference type="InterPro" id="IPR006369">
    <property type="entry name" value="Protohaem_IX_farnesylTrfase"/>
</dbReference>
<dbReference type="EC" id="2.5.1.141" evidence="9"/>
<evidence type="ECO:0000256" key="8">
    <source>
        <dbReference type="ARBA" id="ARBA00047690"/>
    </source>
</evidence>
<proteinExistence type="inferred from homology"/>
<keyword evidence="7 9" id="KW-0472">Membrane</keyword>
<reference evidence="10 11" key="1">
    <citation type="journal article" date="2022" name="Res Sq">
        <title>Evolution of multicellular longitudinally dividing oral cavity symbionts (Neisseriaceae).</title>
        <authorList>
            <person name="Nyongesa S."/>
            <person name="Weber P."/>
            <person name="Bernet E."/>
            <person name="Pullido F."/>
            <person name="Nieckarz M."/>
            <person name="Delaby M."/>
            <person name="Nieves C."/>
            <person name="Viehboeck T."/>
            <person name="Krause N."/>
            <person name="Rivera-Millot A."/>
            <person name="Nakamura A."/>
            <person name="Vischer N."/>
            <person name="VanNieuwenhze M."/>
            <person name="Brun Y."/>
            <person name="Cava F."/>
            <person name="Bulgheresi S."/>
            <person name="Veyrier F."/>
        </authorList>
    </citation>
    <scope>NUCLEOTIDE SEQUENCE [LARGE SCALE GENOMIC DNA]</scope>
    <source>
        <strain evidence="10 11">SN4</strain>
    </source>
</reference>
<comment type="pathway">
    <text evidence="9">Porphyrin-containing compound metabolism; heme O biosynthesis; heme O from protoheme: step 1/1.</text>
</comment>
<dbReference type="Gene3D" id="1.10.357.140">
    <property type="entry name" value="UbiA prenyltransferase"/>
    <property type="match status" value="1"/>
</dbReference>
<evidence type="ECO:0000256" key="4">
    <source>
        <dbReference type="ARBA" id="ARBA00022692"/>
    </source>
</evidence>
<dbReference type="HAMAP" id="MF_00154">
    <property type="entry name" value="CyoE_CtaB"/>
    <property type="match status" value="1"/>
</dbReference>
<protein>
    <recommendedName>
        <fullName evidence="9">Protoheme IX farnesyltransferase</fullName>
        <ecNumber evidence="9">2.5.1.141</ecNumber>
    </recommendedName>
    <alternativeName>
        <fullName evidence="9">Heme B farnesyltransferase</fullName>
    </alternativeName>
    <alternativeName>
        <fullName evidence="9">Heme O synthase</fullName>
    </alternativeName>
</protein>
<feature type="transmembrane region" description="Helical" evidence="9">
    <location>
        <begin position="84"/>
        <end position="103"/>
    </location>
</feature>
<comment type="similarity">
    <text evidence="9">Belongs to the UbiA prenyltransferase family. Protoheme IX farnesyltransferase subfamily.</text>
</comment>
<accession>A0ABY4E498</accession>
<keyword evidence="4 9" id="KW-0812">Transmembrane</keyword>
<feature type="transmembrane region" description="Helical" evidence="9">
    <location>
        <begin position="109"/>
        <end position="129"/>
    </location>
</feature>
<dbReference type="NCBIfam" id="NF003348">
    <property type="entry name" value="PRK04375.1-1"/>
    <property type="match status" value="1"/>
</dbReference>
<evidence type="ECO:0000313" key="11">
    <source>
        <dbReference type="Proteomes" id="UP000832011"/>
    </source>
</evidence>
<dbReference type="NCBIfam" id="TIGR01473">
    <property type="entry name" value="cyoE_ctaB"/>
    <property type="match status" value="1"/>
</dbReference>
<feature type="transmembrane region" description="Helical" evidence="9">
    <location>
        <begin position="266"/>
        <end position="291"/>
    </location>
</feature>
<evidence type="ECO:0000256" key="2">
    <source>
        <dbReference type="ARBA" id="ARBA00022475"/>
    </source>
</evidence>
<keyword evidence="5 9" id="KW-1133">Transmembrane helix</keyword>
<evidence type="ECO:0000256" key="3">
    <source>
        <dbReference type="ARBA" id="ARBA00022679"/>
    </source>
</evidence>
<dbReference type="PANTHER" id="PTHR43448">
    <property type="entry name" value="PROTOHEME IX FARNESYLTRANSFERASE, MITOCHONDRIAL"/>
    <property type="match status" value="1"/>
</dbReference>
<dbReference type="InterPro" id="IPR044878">
    <property type="entry name" value="UbiA_sf"/>
</dbReference>
<comment type="miscellaneous">
    <text evidence="9">Carbon 2 of the heme B porphyrin ring is defined according to the Fischer nomenclature.</text>
</comment>
<keyword evidence="2 9" id="KW-1003">Cell membrane</keyword>
<feature type="transmembrane region" description="Helical" evidence="9">
    <location>
        <begin position="43"/>
        <end position="63"/>
    </location>
</feature>
<dbReference type="PROSITE" id="PS00943">
    <property type="entry name" value="UBIA"/>
    <property type="match status" value="1"/>
</dbReference>
<dbReference type="InterPro" id="IPR000537">
    <property type="entry name" value="UbiA_prenyltransferase"/>
</dbReference>
<dbReference type="GO" id="GO:0008495">
    <property type="term" value="F:protoheme IX farnesyltransferase activity"/>
    <property type="evidence" value="ECO:0007669"/>
    <property type="project" value="UniProtKB-EC"/>
</dbReference>
<dbReference type="InterPro" id="IPR030470">
    <property type="entry name" value="UbiA_prenylTrfase_CS"/>
</dbReference>
<dbReference type="EMBL" id="CP091511">
    <property type="protein sequence ID" value="UOO90201.1"/>
    <property type="molecule type" value="Genomic_DNA"/>
</dbReference>
<dbReference type="CDD" id="cd13957">
    <property type="entry name" value="PT_UbiA_Cox10"/>
    <property type="match status" value="1"/>
</dbReference>
<sequence>MQTTTFKRYWGLIKPGIVFGNMIPVLGGFLLAEPSWQDWPTLLWVMLATFCLVGSACVFNNYYERDIDGLMTRTQNRVLVHNGIPKIQVIVIAVLLLLAALLILARINWVTFAIGIFGFVVYVLIYTLLLKRHSIHQTTLGSFSGACPPVMGYCSISGVFNIDAFLIFMLFAFWQIPHSYAIAVFRQQDYANAQIPLLPLIKGVGHTKKAMLVYWALYLATGVALYAYGTVGWVFLAIFGYYGLRWGAIGWQGFAAEDNDKWARRFFFYSIKVMMMFSLGIVVDTLVKYLIPSIYF</sequence>
<name>A0ABY4E498_9NEIS</name>
<comment type="catalytic activity">
    <reaction evidence="8 9">
        <text>heme b + (2E,6E)-farnesyl diphosphate + H2O = Fe(II)-heme o + diphosphate</text>
        <dbReference type="Rhea" id="RHEA:28070"/>
        <dbReference type="ChEBI" id="CHEBI:15377"/>
        <dbReference type="ChEBI" id="CHEBI:33019"/>
        <dbReference type="ChEBI" id="CHEBI:60344"/>
        <dbReference type="ChEBI" id="CHEBI:60530"/>
        <dbReference type="ChEBI" id="CHEBI:175763"/>
        <dbReference type="EC" id="2.5.1.141"/>
    </reaction>
</comment>
<comment type="subcellular location">
    <subcellularLocation>
        <location evidence="9">Cell membrane</location>
        <topology evidence="9">Multi-pass membrane protein</topology>
    </subcellularLocation>
    <subcellularLocation>
        <location evidence="1">Membrane</location>
        <topology evidence="1">Multi-pass membrane protein</topology>
    </subcellularLocation>
</comment>
<feature type="transmembrane region" description="Helical" evidence="9">
    <location>
        <begin position="12"/>
        <end position="31"/>
    </location>
</feature>
<evidence type="ECO:0000313" key="10">
    <source>
        <dbReference type="EMBL" id="UOO90201.1"/>
    </source>
</evidence>
<evidence type="ECO:0000256" key="7">
    <source>
        <dbReference type="ARBA" id="ARBA00023136"/>
    </source>
</evidence>
<dbReference type="Pfam" id="PF01040">
    <property type="entry name" value="UbiA"/>
    <property type="match status" value="1"/>
</dbReference>
<evidence type="ECO:0000256" key="1">
    <source>
        <dbReference type="ARBA" id="ARBA00004141"/>
    </source>
</evidence>
<evidence type="ECO:0000256" key="9">
    <source>
        <dbReference type="HAMAP-Rule" id="MF_00154"/>
    </source>
</evidence>
<gene>
    <name evidence="10" type="primary">cyoE</name>
    <name evidence="9" type="synonym">ctaB</name>
    <name evidence="10" type="ORF">LVJ82_04225</name>
</gene>
<evidence type="ECO:0000256" key="5">
    <source>
        <dbReference type="ARBA" id="ARBA00022989"/>
    </source>
</evidence>
<keyword evidence="6 9" id="KW-0350">Heme biosynthesis</keyword>
<evidence type="ECO:0000256" key="6">
    <source>
        <dbReference type="ARBA" id="ARBA00023133"/>
    </source>
</evidence>
<dbReference type="Proteomes" id="UP000832011">
    <property type="component" value="Chromosome"/>
</dbReference>
<feature type="transmembrane region" description="Helical" evidence="9">
    <location>
        <begin position="150"/>
        <end position="174"/>
    </location>
</feature>
<feature type="transmembrane region" description="Helical" evidence="9">
    <location>
        <begin position="215"/>
        <end position="242"/>
    </location>
</feature>